<dbReference type="InterPro" id="IPR011050">
    <property type="entry name" value="Pectin_lyase_fold/virulence"/>
</dbReference>
<dbReference type="Proteomes" id="UP001317629">
    <property type="component" value="Chromosome"/>
</dbReference>
<dbReference type="RefSeq" id="WP_281927487.1">
    <property type="nucleotide sequence ID" value="NZ_AP027142.1"/>
</dbReference>
<feature type="signal peptide" evidence="1">
    <location>
        <begin position="1"/>
        <end position="25"/>
    </location>
</feature>
<name>A0ABN6VFF5_9HYPH</name>
<protein>
    <submittedName>
        <fullName evidence="2">Membrane protein</fullName>
    </submittedName>
</protein>
<organism evidence="2 3">
    <name type="scientific">Methylocystis iwaonis</name>
    <dbReference type="NCBI Taxonomy" id="2885079"/>
    <lineage>
        <taxon>Bacteria</taxon>
        <taxon>Pseudomonadati</taxon>
        <taxon>Pseudomonadota</taxon>
        <taxon>Alphaproteobacteria</taxon>
        <taxon>Hyphomicrobiales</taxon>
        <taxon>Methylocystaceae</taxon>
        <taxon>Methylocystis</taxon>
    </lineage>
</organism>
<dbReference type="EMBL" id="AP027142">
    <property type="protein sequence ID" value="BDV34341.1"/>
    <property type="molecule type" value="Genomic_DNA"/>
</dbReference>
<sequence>MRKSSSAFFAAIIATGSLAPNISHASGALPRAWASAQFGADSASCGALTSPCKTFQYMHDAIVAVGGTILVRDPGAYGPVVIKNALSIVNANVGDASVSVSSGDAIAVQAPTTASILIKGLVIDGGGTATNGVNATGFGNIAIQDCTVIGFKGNGLAIVPQAGPGLFAVAETLVRDNGTGVLVQGNIANAQNMNYVQPTGTLTRVKANANGVGVLATSLAYVEIDQVDATANATTGLSVTNNGFIYLTKSTAVGNPTGVKVSGGFASTYGDNSFIRNGVNVSGSLTAIAHN</sequence>
<dbReference type="SUPFAM" id="SSF51126">
    <property type="entry name" value="Pectin lyase-like"/>
    <property type="match status" value="1"/>
</dbReference>
<evidence type="ECO:0000256" key="1">
    <source>
        <dbReference type="SAM" id="SignalP"/>
    </source>
</evidence>
<accession>A0ABN6VFF5</accession>
<evidence type="ECO:0000313" key="2">
    <source>
        <dbReference type="EMBL" id="BDV34341.1"/>
    </source>
</evidence>
<reference evidence="2 3" key="1">
    <citation type="journal article" date="2023" name="Int. J. Syst. Evol. Microbiol.">
        <title>Methylocystis iwaonis sp. nov., a type II methane-oxidizing bacterium from surface soil of a rice paddy field in Japan, and emended description of the genus Methylocystis (ex Whittenbury et al. 1970) Bowman et al. 1993.</title>
        <authorList>
            <person name="Kaise H."/>
            <person name="Sawadogo J.B."/>
            <person name="Alam M.S."/>
            <person name="Ueno C."/>
            <person name="Dianou D."/>
            <person name="Shinjo R."/>
            <person name="Asakawa S."/>
        </authorList>
    </citation>
    <scope>NUCLEOTIDE SEQUENCE [LARGE SCALE GENOMIC DNA]</scope>
    <source>
        <strain evidence="2 3">SS37A-Re</strain>
    </source>
</reference>
<gene>
    <name evidence="2" type="ORF">SS37A_18700</name>
</gene>
<keyword evidence="1" id="KW-0732">Signal</keyword>
<evidence type="ECO:0000313" key="3">
    <source>
        <dbReference type="Proteomes" id="UP001317629"/>
    </source>
</evidence>
<feature type="chain" id="PRO_5045633451" evidence="1">
    <location>
        <begin position="26"/>
        <end position="291"/>
    </location>
</feature>
<proteinExistence type="predicted"/>
<keyword evidence="3" id="KW-1185">Reference proteome</keyword>